<dbReference type="AlphaFoldDB" id="A0A8X6Q5K2"/>
<evidence type="ECO:0000313" key="2">
    <source>
        <dbReference type="Proteomes" id="UP000887013"/>
    </source>
</evidence>
<organism evidence="1 2">
    <name type="scientific">Nephila pilipes</name>
    <name type="common">Giant wood spider</name>
    <name type="synonym">Nephila maculata</name>
    <dbReference type="NCBI Taxonomy" id="299642"/>
    <lineage>
        <taxon>Eukaryota</taxon>
        <taxon>Metazoa</taxon>
        <taxon>Ecdysozoa</taxon>
        <taxon>Arthropoda</taxon>
        <taxon>Chelicerata</taxon>
        <taxon>Arachnida</taxon>
        <taxon>Araneae</taxon>
        <taxon>Araneomorphae</taxon>
        <taxon>Entelegynae</taxon>
        <taxon>Araneoidea</taxon>
        <taxon>Nephilidae</taxon>
        <taxon>Nephila</taxon>
    </lineage>
</organism>
<sequence>MGWVWGPIYETQGFKADGFDDGLLVPLKGFRCDSNELVHEGLRVGFGPLETILWDRGPQSWYRWNRLLSPRRGRGRTSRSVP</sequence>
<dbReference type="EMBL" id="BMAW01026356">
    <property type="protein sequence ID" value="GFT96979.1"/>
    <property type="molecule type" value="Genomic_DNA"/>
</dbReference>
<keyword evidence="2" id="KW-1185">Reference proteome</keyword>
<reference evidence="1" key="1">
    <citation type="submission" date="2020-08" db="EMBL/GenBank/DDBJ databases">
        <title>Multicomponent nature underlies the extraordinary mechanical properties of spider dragline silk.</title>
        <authorList>
            <person name="Kono N."/>
            <person name="Nakamura H."/>
            <person name="Mori M."/>
            <person name="Yoshida Y."/>
            <person name="Ohtoshi R."/>
            <person name="Malay A.D."/>
            <person name="Moran D.A.P."/>
            <person name="Tomita M."/>
            <person name="Numata K."/>
            <person name="Arakawa K."/>
        </authorList>
    </citation>
    <scope>NUCLEOTIDE SEQUENCE</scope>
</reference>
<name>A0A8X6Q5K2_NEPPI</name>
<dbReference type="Proteomes" id="UP000887013">
    <property type="component" value="Unassembled WGS sequence"/>
</dbReference>
<accession>A0A8X6Q5K2</accession>
<gene>
    <name evidence="1" type="ORF">NPIL_426801</name>
</gene>
<proteinExistence type="predicted"/>
<evidence type="ECO:0000313" key="1">
    <source>
        <dbReference type="EMBL" id="GFT96979.1"/>
    </source>
</evidence>
<comment type="caution">
    <text evidence="1">The sequence shown here is derived from an EMBL/GenBank/DDBJ whole genome shotgun (WGS) entry which is preliminary data.</text>
</comment>
<protein>
    <submittedName>
        <fullName evidence="1">Uncharacterized protein</fullName>
    </submittedName>
</protein>